<accession>A0AAN9N733</accession>
<feature type="transmembrane region" description="Helical" evidence="2">
    <location>
        <begin position="162"/>
        <end position="182"/>
    </location>
</feature>
<sequence>MKPFRRRRDELGRICQANGDLDDDDDKSPTSSAQSGKGQKEREVLGTSSQWVALSGHCPSATVSNVKGGEIGDGVAEHVLILKDCHQTNPVEGRRRTTLSKPTREGTEPSPPSLHISYSFIHSHFTVPPPLPCDFHVALSPRGTCHNAIGSKTLHPSHQTRVFVLVAPRIPLQLIILIITLFST</sequence>
<feature type="region of interest" description="Disordered" evidence="1">
    <location>
        <begin position="1"/>
        <end position="48"/>
    </location>
</feature>
<feature type="region of interest" description="Disordered" evidence="1">
    <location>
        <begin position="91"/>
        <end position="112"/>
    </location>
</feature>
<proteinExistence type="predicted"/>
<reference evidence="3 4" key="1">
    <citation type="submission" date="2024-01" db="EMBL/GenBank/DDBJ databases">
        <title>The genomes of 5 underutilized Papilionoideae crops provide insights into root nodulation and disease resistanc.</title>
        <authorList>
            <person name="Jiang F."/>
        </authorList>
    </citation>
    <scope>NUCLEOTIDE SEQUENCE [LARGE SCALE GENOMIC DNA]</scope>
    <source>
        <strain evidence="3">JINMINGXINNONG_FW02</strain>
        <tissue evidence="3">Leaves</tissue>
    </source>
</reference>
<evidence type="ECO:0000313" key="3">
    <source>
        <dbReference type="EMBL" id="KAK7367890.1"/>
    </source>
</evidence>
<gene>
    <name evidence="3" type="ORF">VNO80_09910</name>
</gene>
<dbReference type="AlphaFoldDB" id="A0AAN9N733"/>
<organism evidence="3 4">
    <name type="scientific">Phaseolus coccineus</name>
    <name type="common">Scarlet runner bean</name>
    <name type="synonym">Phaseolus multiflorus</name>
    <dbReference type="NCBI Taxonomy" id="3886"/>
    <lineage>
        <taxon>Eukaryota</taxon>
        <taxon>Viridiplantae</taxon>
        <taxon>Streptophyta</taxon>
        <taxon>Embryophyta</taxon>
        <taxon>Tracheophyta</taxon>
        <taxon>Spermatophyta</taxon>
        <taxon>Magnoliopsida</taxon>
        <taxon>eudicotyledons</taxon>
        <taxon>Gunneridae</taxon>
        <taxon>Pentapetalae</taxon>
        <taxon>rosids</taxon>
        <taxon>fabids</taxon>
        <taxon>Fabales</taxon>
        <taxon>Fabaceae</taxon>
        <taxon>Papilionoideae</taxon>
        <taxon>50 kb inversion clade</taxon>
        <taxon>NPAAA clade</taxon>
        <taxon>indigoferoid/millettioid clade</taxon>
        <taxon>Phaseoleae</taxon>
        <taxon>Phaseolus</taxon>
    </lineage>
</organism>
<dbReference type="EMBL" id="JAYMYR010000004">
    <property type="protein sequence ID" value="KAK7367890.1"/>
    <property type="molecule type" value="Genomic_DNA"/>
</dbReference>
<keyword evidence="2" id="KW-0812">Transmembrane</keyword>
<dbReference type="Proteomes" id="UP001374584">
    <property type="component" value="Unassembled WGS sequence"/>
</dbReference>
<keyword evidence="2" id="KW-0472">Membrane</keyword>
<protein>
    <submittedName>
        <fullName evidence="3">Uncharacterized protein</fullName>
    </submittedName>
</protein>
<evidence type="ECO:0000256" key="2">
    <source>
        <dbReference type="SAM" id="Phobius"/>
    </source>
</evidence>
<keyword evidence="2" id="KW-1133">Transmembrane helix</keyword>
<evidence type="ECO:0000256" key="1">
    <source>
        <dbReference type="SAM" id="MobiDB-lite"/>
    </source>
</evidence>
<evidence type="ECO:0000313" key="4">
    <source>
        <dbReference type="Proteomes" id="UP001374584"/>
    </source>
</evidence>
<keyword evidence="4" id="KW-1185">Reference proteome</keyword>
<comment type="caution">
    <text evidence="3">The sequence shown here is derived from an EMBL/GenBank/DDBJ whole genome shotgun (WGS) entry which is preliminary data.</text>
</comment>
<name>A0AAN9N733_PHACN</name>